<evidence type="ECO:0000313" key="6">
    <source>
        <dbReference type="Proteomes" id="UP001152607"/>
    </source>
</evidence>
<keyword evidence="1" id="KW-0479">Metal-binding</keyword>
<dbReference type="Gene3D" id="4.10.240.10">
    <property type="entry name" value="Zn(2)-C6 fungal-type DNA-binding domain"/>
    <property type="match status" value="1"/>
</dbReference>
<dbReference type="InterPro" id="IPR036864">
    <property type="entry name" value="Zn2-C6_fun-type_DNA-bd_sf"/>
</dbReference>
<organism evidence="5 6">
    <name type="scientific">Periconia digitata</name>
    <dbReference type="NCBI Taxonomy" id="1303443"/>
    <lineage>
        <taxon>Eukaryota</taxon>
        <taxon>Fungi</taxon>
        <taxon>Dikarya</taxon>
        <taxon>Ascomycota</taxon>
        <taxon>Pezizomycotina</taxon>
        <taxon>Dothideomycetes</taxon>
        <taxon>Pleosporomycetidae</taxon>
        <taxon>Pleosporales</taxon>
        <taxon>Massarineae</taxon>
        <taxon>Periconiaceae</taxon>
        <taxon>Periconia</taxon>
    </lineage>
</organism>
<dbReference type="GO" id="GO:0008270">
    <property type="term" value="F:zinc ion binding"/>
    <property type="evidence" value="ECO:0007669"/>
    <property type="project" value="InterPro"/>
</dbReference>
<dbReference type="InterPro" id="IPR007219">
    <property type="entry name" value="XnlR_reg_dom"/>
</dbReference>
<dbReference type="AlphaFoldDB" id="A0A9W4UMI7"/>
<feature type="compositionally biased region" description="Polar residues" evidence="3">
    <location>
        <begin position="230"/>
        <end position="251"/>
    </location>
</feature>
<evidence type="ECO:0000256" key="3">
    <source>
        <dbReference type="SAM" id="MobiDB-lite"/>
    </source>
</evidence>
<dbReference type="CDD" id="cd00067">
    <property type="entry name" value="GAL4"/>
    <property type="match status" value="1"/>
</dbReference>
<feature type="domain" description="Zn(2)-C6 fungal-type" evidence="4">
    <location>
        <begin position="24"/>
        <end position="55"/>
    </location>
</feature>
<dbReference type="PANTHER" id="PTHR46910:SF23">
    <property type="entry name" value="THIAMINE REPRESSIBLE GENES REGULATORY PROTEIN THI1"/>
    <property type="match status" value="1"/>
</dbReference>
<dbReference type="GO" id="GO:0003677">
    <property type="term" value="F:DNA binding"/>
    <property type="evidence" value="ECO:0007669"/>
    <property type="project" value="InterPro"/>
</dbReference>
<dbReference type="SMART" id="SM00066">
    <property type="entry name" value="GAL4"/>
    <property type="match status" value="1"/>
</dbReference>
<dbReference type="CDD" id="cd12148">
    <property type="entry name" value="fungal_TF_MHR"/>
    <property type="match status" value="1"/>
</dbReference>
<dbReference type="SMART" id="SM00906">
    <property type="entry name" value="Fungal_trans"/>
    <property type="match status" value="1"/>
</dbReference>
<dbReference type="PROSITE" id="PS00463">
    <property type="entry name" value="ZN2_CY6_FUNGAL_1"/>
    <property type="match status" value="1"/>
</dbReference>
<evidence type="ECO:0000313" key="5">
    <source>
        <dbReference type="EMBL" id="CAI6337752.1"/>
    </source>
</evidence>
<feature type="region of interest" description="Disordered" evidence="3">
    <location>
        <begin position="130"/>
        <end position="155"/>
    </location>
</feature>
<feature type="region of interest" description="Disordered" evidence="3">
    <location>
        <begin position="230"/>
        <end position="264"/>
    </location>
</feature>
<comment type="caution">
    <text evidence="5">The sequence shown here is derived from an EMBL/GenBank/DDBJ whole genome shotgun (WGS) entry which is preliminary data.</text>
</comment>
<dbReference type="GO" id="GO:0006351">
    <property type="term" value="P:DNA-templated transcription"/>
    <property type="evidence" value="ECO:0007669"/>
    <property type="project" value="InterPro"/>
</dbReference>
<evidence type="ECO:0000259" key="4">
    <source>
        <dbReference type="PROSITE" id="PS50048"/>
    </source>
</evidence>
<dbReference type="SUPFAM" id="SSF57701">
    <property type="entry name" value="Zn2/Cys6 DNA-binding domain"/>
    <property type="match status" value="1"/>
</dbReference>
<dbReference type="PANTHER" id="PTHR46910">
    <property type="entry name" value="TRANSCRIPTION FACTOR PDR1"/>
    <property type="match status" value="1"/>
</dbReference>
<name>A0A9W4UMI7_9PLEO</name>
<dbReference type="Proteomes" id="UP001152607">
    <property type="component" value="Unassembled WGS sequence"/>
</dbReference>
<protein>
    <recommendedName>
        <fullName evidence="4">Zn(2)-C6 fungal-type domain-containing protein</fullName>
    </recommendedName>
</protein>
<sequence length="794" mass="89033">MAPYSMAERRTKTEPPPRKRALVSCDRCKLRRAKCDRPDGPEQPCLDCKSSDVVCESTLPRKKRVYGSVETLSLRFRALEALVKGLFPEENVTDTNTLFKIAASRTIAMPPADDYTPAEIFSHQRELPGVTTQDGTSFSYNSPDTSSSQRHNSLPDVTSSLATMERLFPVCPGVSLYFGPGSSFQLASVVRSLVARCQDIPEARLLLKRPTSRPLGSELDRSNFHLLKRSSSSVSEDTDDPSTTRATNISMPSKKRVKREVNSQEKKISFSRSTPCSFGEFLPPRPVADKLVSACFEVLMVVAIESSSFQGAYEATFNRRDHPIRPEHDTGWLCCLASVFLLGAQSLKRIDPVKYNTIEQQYMRFMWHNFRSLITTPKLANVQALVRLALHDLSAGKRNNTLTLISIAAQMAMSIGLHREELNAEFLAVEQSERKATWWYIYNTEICLSNILGRPSCIPEKETSMSFSDESWAEQGPLLPGMRHCIYRLTRLSNEVRTTAYPVGETRRECSSSDARRLLRQLDAWYASLPPHLQLESTLPMTHKRIVLLIIFNFLYMKCIVTRPFLIRKLENHIARWENPRDISEMTKDELALSDICIECAYTSLECLTAPESGLLDGPQCCDLSQVFHAVLILSLDFLARPKDHPDSLEDKRRKEMVEGILRTTPQIHIRSHHVMMGQIAFQFANIVGIIDDPPPPPPPLHATQTQLQTDTAPVTVDTSGSTSNIPGITKFSTGWFDSENFDMPWNSFEMPMQDLSNVMMATDGLGGFGDLEGDEVEGWGGVEGMMGGDSNDI</sequence>
<proteinExistence type="predicted"/>
<dbReference type="PROSITE" id="PS50048">
    <property type="entry name" value="ZN2_CY6_FUNGAL_2"/>
    <property type="match status" value="1"/>
</dbReference>
<dbReference type="OrthoDB" id="3364175at2759"/>
<dbReference type="InterPro" id="IPR050987">
    <property type="entry name" value="AtrR-like"/>
</dbReference>
<keyword evidence="6" id="KW-1185">Reference proteome</keyword>
<evidence type="ECO:0000256" key="1">
    <source>
        <dbReference type="ARBA" id="ARBA00022723"/>
    </source>
</evidence>
<dbReference type="InterPro" id="IPR001138">
    <property type="entry name" value="Zn2Cys6_DnaBD"/>
</dbReference>
<dbReference type="Pfam" id="PF00172">
    <property type="entry name" value="Zn_clus"/>
    <property type="match status" value="1"/>
</dbReference>
<evidence type="ECO:0000256" key="2">
    <source>
        <dbReference type="ARBA" id="ARBA00023242"/>
    </source>
</evidence>
<keyword evidence="2" id="KW-0539">Nucleus</keyword>
<dbReference type="EMBL" id="CAOQHR010000007">
    <property type="protein sequence ID" value="CAI6337752.1"/>
    <property type="molecule type" value="Genomic_DNA"/>
</dbReference>
<reference evidence="5" key="1">
    <citation type="submission" date="2023-01" db="EMBL/GenBank/DDBJ databases">
        <authorList>
            <person name="Van Ghelder C."/>
            <person name="Rancurel C."/>
        </authorList>
    </citation>
    <scope>NUCLEOTIDE SEQUENCE</scope>
    <source>
        <strain evidence="5">CNCM I-4278</strain>
    </source>
</reference>
<accession>A0A9W4UMI7</accession>
<dbReference type="Pfam" id="PF04082">
    <property type="entry name" value="Fungal_trans"/>
    <property type="match status" value="1"/>
</dbReference>
<gene>
    <name evidence="5" type="ORF">PDIGIT_LOCUS10867</name>
</gene>
<dbReference type="GO" id="GO:0000981">
    <property type="term" value="F:DNA-binding transcription factor activity, RNA polymerase II-specific"/>
    <property type="evidence" value="ECO:0007669"/>
    <property type="project" value="InterPro"/>
</dbReference>